<comment type="caution">
    <text evidence="2">The sequence shown here is derived from an EMBL/GenBank/DDBJ whole genome shotgun (WGS) entry which is preliminary data.</text>
</comment>
<feature type="compositionally biased region" description="Polar residues" evidence="1">
    <location>
        <begin position="17"/>
        <end position="27"/>
    </location>
</feature>
<evidence type="ECO:0000313" key="2">
    <source>
        <dbReference type="EMBL" id="KAK3490415.1"/>
    </source>
</evidence>
<organism evidence="2 3">
    <name type="scientific">Neurospora hispaniola</name>
    <dbReference type="NCBI Taxonomy" id="588809"/>
    <lineage>
        <taxon>Eukaryota</taxon>
        <taxon>Fungi</taxon>
        <taxon>Dikarya</taxon>
        <taxon>Ascomycota</taxon>
        <taxon>Pezizomycotina</taxon>
        <taxon>Sordariomycetes</taxon>
        <taxon>Sordariomycetidae</taxon>
        <taxon>Sordariales</taxon>
        <taxon>Sordariaceae</taxon>
        <taxon>Neurospora</taxon>
    </lineage>
</organism>
<dbReference type="RefSeq" id="XP_062691598.1">
    <property type="nucleotide sequence ID" value="XM_062835116.1"/>
</dbReference>
<dbReference type="GeneID" id="87872738"/>
<proteinExistence type="predicted"/>
<dbReference type="EMBL" id="JAULSX010000005">
    <property type="protein sequence ID" value="KAK3490415.1"/>
    <property type="molecule type" value="Genomic_DNA"/>
</dbReference>
<protein>
    <submittedName>
        <fullName evidence="2">Uncharacterized protein</fullName>
    </submittedName>
</protein>
<sequence length="150" mass="16735">MYQSFKHAKPAGKRIQKQTPQKSRSASQALLDYTQLHNTKDLYPVTLPRIPLGIQKRGPQSVPSLLQPGPIHNLVKAGPYDTYVTAMFSAEQLGSSSADSMRLLCCEYLPTTAIYPELGSTTWYLCLAMHAMGVSYVTLYQPYGFSRLMD</sequence>
<accession>A0AAJ0I524</accession>
<keyword evidence="3" id="KW-1185">Reference proteome</keyword>
<feature type="region of interest" description="Disordered" evidence="1">
    <location>
        <begin position="1"/>
        <end position="27"/>
    </location>
</feature>
<gene>
    <name evidence="2" type="ORF">B0T23DRAFT_319307</name>
</gene>
<feature type="compositionally biased region" description="Basic residues" evidence="1">
    <location>
        <begin position="1"/>
        <end position="16"/>
    </location>
</feature>
<dbReference type="AlphaFoldDB" id="A0AAJ0I524"/>
<evidence type="ECO:0000313" key="3">
    <source>
        <dbReference type="Proteomes" id="UP001285908"/>
    </source>
</evidence>
<dbReference type="Proteomes" id="UP001285908">
    <property type="component" value="Unassembled WGS sequence"/>
</dbReference>
<evidence type="ECO:0000256" key="1">
    <source>
        <dbReference type="SAM" id="MobiDB-lite"/>
    </source>
</evidence>
<reference evidence="2 3" key="1">
    <citation type="journal article" date="2023" name="Mol. Phylogenet. Evol.">
        <title>Genome-scale phylogeny and comparative genomics of the fungal order Sordariales.</title>
        <authorList>
            <person name="Hensen N."/>
            <person name="Bonometti L."/>
            <person name="Westerberg I."/>
            <person name="Brannstrom I.O."/>
            <person name="Guillou S."/>
            <person name="Cros-Aarteil S."/>
            <person name="Calhoun S."/>
            <person name="Haridas S."/>
            <person name="Kuo A."/>
            <person name="Mondo S."/>
            <person name="Pangilinan J."/>
            <person name="Riley R."/>
            <person name="LaButti K."/>
            <person name="Andreopoulos B."/>
            <person name="Lipzen A."/>
            <person name="Chen C."/>
            <person name="Yan M."/>
            <person name="Daum C."/>
            <person name="Ng V."/>
            <person name="Clum A."/>
            <person name="Steindorff A."/>
            <person name="Ohm R.A."/>
            <person name="Martin F."/>
            <person name="Silar P."/>
            <person name="Natvig D.O."/>
            <person name="Lalanne C."/>
            <person name="Gautier V."/>
            <person name="Ament-Velasquez S.L."/>
            <person name="Kruys A."/>
            <person name="Hutchinson M.I."/>
            <person name="Powell A.J."/>
            <person name="Barry K."/>
            <person name="Miller A.N."/>
            <person name="Grigoriev I.V."/>
            <person name="Debuchy R."/>
            <person name="Gladieux P."/>
            <person name="Hiltunen Thoren M."/>
            <person name="Johannesson H."/>
        </authorList>
    </citation>
    <scope>NUCLEOTIDE SEQUENCE [LARGE SCALE GENOMIC DNA]</scope>
    <source>
        <strain evidence="2 3">FGSC 10403</strain>
    </source>
</reference>
<name>A0AAJ0I524_9PEZI</name>